<feature type="region of interest" description="Disordered" evidence="2">
    <location>
        <begin position="148"/>
        <end position="175"/>
    </location>
</feature>
<dbReference type="InterPro" id="IPR009636">
    <property type="entry name" value="SCAF"/>
</dbReference>
<feature type="coiled-coil region" evidence="1">
    <location>
        <begin position="66"/>
        <end position="93"/>
    </location>
</feature>
<accession>A0A1H3YXA1</accession>
<evidence type="ECO:0000313" key="3">
    <source>
        <dbReference type="EMBL" id="SEA15738.1"/>
    </source>
</evidence>
<name>A0A1H3YXA1_9FIRM</name>
<dbReference type="Proteomes" id="UP000199394">
    <property type="component" value="Unassembled WGS sequence"/>
</dbReference>
<evidence type="ECO:0000313" key="4">
    <source>
        <dbReference type="Proteomes" id="UP000199394"/>
    </source>
</evidence>
<evidence type="ECO:0000256" key="1">
    <source>
        <dbReference type="SAM" id="Coils"/>
    </source>
</evidence>
<organism evidence="3 4">
    <name type="scientific">Eubacterium aggregans</name>
    <dbReference type="NCBI Taxonomy" id="81409"/>
    <lineage>
        <taxon>Bacteria</taxon>
        <taxon>Bacillati</taxon>
        <taxon>Bacillota</taxon>
        <taxon>Clostridia</taxon>
        <taxon>Eubacteriales</taxon>
        <taxon>Eubacteriaceae</taxon>
        <taxon>Eubacterium</taxon>
    </lineage>
</organism>
<reference evidence="3 4" key="1">
    <citation type="submission" date="2016-10" db="EMBL/GenBank/DDBJ databases">
        <authorList>
            <person name="de Groot N.N."/>
        </authorList>
    </citation>
    <scope>NUCLEOTIDE SEQUENCE [LARGE SCALE GENOMIC DNA]</scope>
    <source>
        <strain evidence="3 4">SR12</strain>
    </source>
</reference>
<dbReference type="RefSeq" id="WP_176966610.1">
    <property type="nucleotide sequence ID" value="NZ_FNRK01000004.1"/>
</dbReference>
<keyword evidence="4" id="KW-1185">Reference proteome</keyword>
<dbReference type="STRING" id="81409.SAMN04515656_104139"/>
<sequence>MEWLKSLIEKHTGDDGAFNAEGFQAEFSKTEFPKYAVPKEDYNTKVKELKAANDTITDLKGSTEGNEVLQGKIKTYETDVAKLNAELASERLDNALKIALLESGVKDVDYISYKIKEGAEELSLDDNGKVKGLDNLIKDQKTAHPEFFKEASKRKYEDGKLPEGDDPDNGGITQEAFDKMGYNERNKLYREQPEVYKALTGNNE</sequence>
<protein>
    <submittedName>
        <fullName evidence="3">Phage minor structural protein GP20</fullName>
    </submittedName>
</protein>
<dbReference type="EMBL" id="FNRK01000004">
    <property type="protein sequence ID" value="SEA15738.1"/>
    <property type="molecule type" value="Genomic_DNA"/>
</dbReference>
<proteinExistence type="predicted"/>
<gene>
    <name evidence="3" type="ORF">SAMN04515656_104139</name>
</gene>
<dbReference type="Pfam" id="PF06810">
    <property type="entry name" value="Phage_scaffold"/>
    <property type="match status" value="1"/>
</dbReference>
<keyword evidence="1" id="KW-0175">Coiled coil</keyword>
<dbReference type="AlphaFoldDB" id="A0A1H3YXA1"/>
<feature type="compositionally biased region" description="Basic and acidic residues" evidence="2">
    <location>
        <begin position="148"/>
        <end position="163"/>
    </location>
</feature>
<evidence type="ECO:0000256" key="2">
    <source>
        <dbReference type="SAM" id="MobiDB-lite"/>
    </source>
</evidence>